<dbReference type="GO" id="GO:0033969">
    <property type="term" value="F:gamma-glutamyl-gamma-aminobutyrate hydrolase activity"/>
    <property type="evidence" value="ECO:0007669"/>
    <property type="project" value="TreeGrafter"/>
</dbReference>
<dbReference type="RefSeq" id="WP_054391783.1">
    <property type="nucleotide sequence ID" value="NZ_PEMG01000467.1"/>
</dbReference>
<comment type="caution">
    <text evidence="2">The sequence shown here is derived from an EMBL/GenBank/DDBJ whole genome shotgun (WGS) entry which is preliminary data.</text>
</comment>
<dbReference type="PATRIC" id="fig|37636.3.peg.2534"/>
<reference evidence="2 4" key="1">
    <citation type="submission" date="2015-09" db="EMBL/GenBank/DDBJ databases">
        <title>Draft genome sequence of Thermus scotoductus strain K1 isolated from a geothermal spring in Nagorno-Karabakh, Armenia.</title>
        <authorList>
            <person name="Saghatelyan A."/>
            <person name="Poghosyan L."/>
            <person name="Panosyan H."/>
            <person name="Birkeland N.-K."/>
        </authorList>
    </citation>
    <scope>NUCLEOTIDE SEQUENCE [LARGE SCALE GENOMIC DNA]</scope>
    <source>
        <strain evidence="2 4">K1</strain>
    </source>
</reference>
<gene>
    <name evidence="2" type="ORF">AN926_03980</name>
    <name evidence="3" type="ORF">CSW30_13900</name>
</gene>
<dbReference type="GO" id="GO:0006598">
    <property type="term" value="P:polyamine catabolic process"/>
    <property type="evidence" value="ECO:0007669"/>
    <property type="project" value="TreeGrafter"/>
</dbReference>
<evidence type="ECO:0000256" key="1">
    <source>
        <dbReference type="SAM" id="MobiDB-lite"/>
    </source>
</evidence>
<feature type="region of interest" description="Disordered" evidence="1">
    <location>
        <begin position="65"/>
        <end position="84"/>
    </location>
</feature>
<evidence type="ECO:0000313" key="5">
    <source>
        <dbReference type="Proteomes" id="UP000287173"/>
    </source>
</evidence>
<accession>A0A0N0ZSN0</accession>
<name>A0A0N0ZSN0_THESC</name>
<dbReference type="CDD" id="cd01745">
    <property type="entry name" value="GATase1_2"/>
    <property type="match status" value="1"/>
</dbReference>
<dbReference type="InterPro" id="IPR011697">
    <property type="entry name" value="Peptidase_C26"/>
</dbReference>
<sequence length="228" mass="25188">MHLIGVATQYRMAEGLLAKRFWGLLEFYLEALSSQGLAYVLLPPQDPEALERILPHLDGLLLPGGGDVDPQRYGEEPHPRLGEVSPERDKHELFLARYAAEKGLPTLGICRGIQVMNVAMGGTLYQDLEAQGFREIQHTEKSPPPALAHGMKLVAESPLARLFPPSFRVNSYHHQGIKDLGEGLKPIALAPDGLVEAVALDGHPLFLGVQWHPELIKDHWPLFGLLKV</sequence>
<organism evidence="2 4">
    <name type="scientific">Thermus scotoductus</name>
    <dbReference type="NCBI Taxonomy" id="37636"/>
    <lineage>
        <taxon>Bacteria</taxon>
        <taxon>Thermotogati</taxon>
        <taxon>Deinococcota</taxon>
        <taxon>Deinococci</taxon>
        <taxon>Thermales</taxon>
        <taxon>Thermaceae</taxon>
        <taxon>Thermus</taxon>
    </lineage>
</organism>
<evidence type="ECO:0000313" key="2">
    <source>
        <dbReference type="EMBL" id="KPD32301.1"/>
    </source>
</evidence>
<dbReference type="PANTHER" id="PTHR43235:SF1">
    <property type="entry name" value="GLUTAMINE AMIDOTRANSFERASE PB2B2.05-RELATED"/>
    <property type="match status" value="1"/>
</dbReference>
<dbReference type="Gene3D" id="3.40.50.880">
    <property type="match status" value="1"/>
</dbReference>
<dbReference type="EMBL" id="PEMG01000467">
    <property type="protein sequence ID" value="RTI04100.1"/>
    <property type="molecule type" value="Genomic_DNA"/>
</dbReference>
<proteinExistence type="predicted"/>
<dbReference type="PANTHER" id="PTHR43235">
    <property type="entry name" value="GLUTAMINE AMIDOTRANSFERASE PB2B2.05-RELATED"/>
    <property type="match status" value="1"/>
</dbReference>
<dbReference type="SUPFAM" id="SSF52317">
    <property type="entry name" value="Class I glutamine amidotransferase-like"/>
    <property type="match status" value="1"/>
</dbReference>
<dbReference type="InterPro" id="IPR044668">
    <property type="entry name" value="PuuD-like"/>
</dbReference>
<feature type="compositionally biased region" description="Basic and acidic residues" evidence="1">
    <location>
        <begin position="69"/>
        <end position="84"/>
    </location>
</feature>
<dbReference type="Proteomes" id="UP000287173">
    <property type="component" value="Unassembled WGS sequence"/>
</dbReference>
<dbReference type="GO" id="GO:0005829">
    <property type="term" value="C:cytosol"/>
    <property type="evidence" value="ECO:0007669"/>
    <property type="project" value="TreeGrafter"/>
</dbReference>
<dbReference type="AlphaFoldDB" id="A0A0N0ZSN0"/>
<dbReference type="InterPro" id="IPR029062">
    <property type="entry name" value="Class_I_gatase-like"/>
</dbReference>
<evidence type="ECO:0000313" key="4">
    <source>
        <dbReference type="Proteomes" id="UP000053099"/>
    </source>
</evidence>
<dbReference type="Proteomes" id="UP000053099">
    <property type="component" value="Unassembled WGS sequence"/>
</dbReference>
<dbReference type="Pfam" id="PF07722">
    <property type="entry name" value="Peptidase_C26"/>
    <property type="match status" value="1"/>
</dbReference>
<dbReference type="EMBL" id="LJJR01000008">
    <property type="protein sequence ID" value="KPD32301.1"/>
    <property type="molecule type" value="Genomic_DNA"/>
</dbReference>
<reference evidence="3 5" key="2">
    <citation type="journal article" date="2019" name="Extremophiles">
        <title>Biogeography of thermophiles and predominance of Thermus scotoductus in domestic water heaters.</title>
        <authorList>
            <person name="Wilpiszeski R.L."/>
            <person name="Zhang Z."/>
            <person name="House C.H."/>
        </authorList>
    </citation>
    <scope>NUCLEOTIDE SEQUENCE [LARGE SCALE GENOMIC DNA]</scope>
    <source>
        <strain evidence="3 5">17_S17</strain>
    </source>
</reference>
<evidence type="ECO:0000313" key="3">
    <source>
        <dbReference type="EMBL" id="RTI04100.1"/>
    </source>
</evidence>
<dbReference type="PROSITE" id="PS51273">
    <property type="entry name" value="GATASE_TYPE_1"/>
    <property type="match status" value="1"/>
</dbReference>
<protein>
    <submittedName>
        <fullName evidence="2">Peptidase C26</fullName>
    </submittedName>
</protein>